<gene>
    <name evidence="2" type="ORF">PHJA_001898700</name>
</gene>
<name>A0A830CEB3_9LAMI</name>
<dbReference type="PANTHER" id="PTHR35694">
    <property type="entry name" value="DENEDDYLASE"/>
    <property type="match status" value="1"/>
</dbReference>
<comment type="caution">
    <text evidence="2">The sequence shown here is derived from an EMBL/GenBank/DDBJ whole genome shotgun (WGS) entry which is preliminary data.</text>
</comment>
<dbReference type="EMBL" id="BMAC01000494">
    <property type="protein sequence ID" value="GFP97546.1"/>
    <property type="molecule type" value="Genomic_DNA"/>
</dbReference>
<evidence type="ECO:0000313" key="3">
    <source>
        <dbReference type="Proteomes" id="UP000653305"/>
    </source>
</evidence>
<dbReference type="AlphaFoldDB" id="A0A830CEB3"/>
<dbReference type="OrthoDB" id="1894747at2759"/>
<proteinExistence type="predicted"/>
<sequence>MAFSSASRLLFIPLCPPSSFPYKPEFPKLPFSPPKVPHSLLAAASSHHQPPSPFTSEHSAVLDAVDANENSVPAVRTYENDLARLTLLGAVDFKQALTAAAADGGAAADEHISSGLNMVVETLFPGPSGDHSTVATRLSLPSRKVKEKAIQLKKKLLTKEIISGTTSNHILAMTFRQVVIERLQILEMALFKPGTERNMSDLENPTEVPVLLTLSSSDERVISSIGEVICAAAFEDIEGHFRHDSSWFDKKKRVSSRDCSVVLYNLLEHEAVANSKMLLEKFKLERGKYELKGSKLKNSWWSSNAFSKLEKIGGPEFCVWISEFLPTYVLEMDSDKFSDLEFEGWRKTDENIWEAALTHSQMVSLAEILDMYYEDVFTLPNKGLSCYAVARPSNLNLNKGSSFLKTLSIVVASGIFLVMISVLGKICLPRQPIRNKFIQKYSQAPFSEINCVPHHSVDFFELEMCFVSIIRRIKNYFGWPGEISNKTGVCAWVGEVPKFLKEVDKTDSSMLDVSSTSTPLAASDEEMKAVEDIASYQVVVTRDGSIVGFQPTNRVAVNNWAANPLAKGLHGGKNLSPGLLEPGVKFSRPSDVLALELLISLNPKSYFAMVRGVGVSEEVS</sequence>
<evidence type="ECO:0000313" key="2">
    <source>
        <dbReference type="EMBL" id="GFP97546.1"/>
    </source>
</evidence>
<protein>
    <submittedName>
        <fullName evidence="2">Uncharacterized protein</fullName>
    </submittedName>
</protein>
<organism evidence="2 3">
    <name type="scientific">Phtheirospermum japonicum</name>
    <dbReference type="NCBI Taxonomy" id="374723"/>
    <lineage>
        <taxon>Eukaryota</taxon>
        <taxon>Viridiplantae</taxon>
        <taxon>Streptophyta</taxon>
        <taxon>Embryophyta</taxon>
        <taxon>Tracheophyta</taxon>
        <taxon>Spermatophyta</taxon>
        <taxon>Magnoliopsida</taxon>
        <taxon>eudicotyledons</taxon>
        <taxon>Gunneridae</taxon>
        <taxon>Pentapetalae</taxon>
        <taxon>asterids</taxon>
        <taxon>lamiids</taxon>
        <taxon>Lamiales</taxon>
        <taxon>Orobanchaceae</taxon>
        <taxon>Orobanchaceae incertae sedis</taxon>
        <taxon>Phtheirospermum</taxon>
    </lineage>
</organism>
<dbReference type="Proteomes" id="UP000653305">
    <property type="component" value="Unassembled WGS sequence"/>
</dbReference>
<feature type="transmembrane region" description="Helical" evidence="1">
    <location>
        <begin position="407"/>
        <end position="428"/>
    </location>
</feature>
<reference evidence="2" key="1">
    <citation type="submission" date="2020-07" db="EMBL/GenBank/DDBJ databases">
        <title>Ethylene signaling mediates host invasion by parasitic plants.</title>
        <authorList>
            <person name="Yoshida S."/>
        </authorList>
    </citation>
    <scope>NUCLEOTIDE SEQUENCE</scope>
    <source>
        <strain evidence="2">Okayama</strain>
    </source>
</reference>
<keyword evidence="1" id="KW-1133">Transmembrane helix</keyword>
<accession>A0A830CEB3</accession>
<keyword evidence="3" id="KW-1185">Reference proteome</keyword>
<evidence type="ECO:0000256" key="1">
    <source>
        <dbReference type="SAM" id="Phobius"/>
    </source>
</evidence>
<keyword evidence="1" id="KW-0812">Transmembrane</keyword>
<keyword evidence="1" id="KW-0472">Membrane</keyword>
<dbReference type="PANTHER" id="PTHR35694:SF1">
    <property type="entry name" value="DENEDDYLASE"/>
    <property type="match status" value="1"/>
</dbReference>